<evidence type="ECO:0000256" key="1">
    <source>
        <dbReference type="ARBA" id="ARBA00004651"/>
    </source>
</evidence>
<evidence type="ECO:0000256" key="4">
    <source>
        <dbReference type="ARBA" id="ARBA00022989"/>
    </source>
</evidence>
<keyword evidence="9" id="KW-1185">Reference proteome</keyword>
<dbReference type="InterPro" id="IPR011701">
    <property type="entry name" value="MFS"/>
</dbReference>
<dbReference type="GO" id="GO:0022857">
    <property type="term" value="F:transmembrane transporter activity"/>
    <property type="evidence" value="ECO:0007669"/>
    <property type="project" value="InterPro"/>
</dbReference>
<dbReference type="EMBL" id="AYZJ01000009">
    <property type="protein sequence ID" value="KRN25566.1"/>
    <property type="molecule type" value="Genomic_DNA"/>
</dbReference>
<gene>
    <name evidence="8" type="ORF">FC75_GL000296</name>
</gene>
<sequence>MSIVFLKLTPYNKEANLGYWRPTMKNYVDDPHVQKNRWWIMTAVGMFTIMSTLDASIVNIALPVIAKDMRLPMNLAEWTVSIYLIVICALLLLMGKLGDIYGKIRIFRMGEVLFTIGSLFAGFNHSFVMLLAARVVQALGASMTMANSNGIVTEVFPFKERGRALGMIGSFVAVGSIAGPGLGGLILGVLPWGYIFWINVPLGILAIIVGQVVFPKDIDHSEANIDWPGFVAFALFIVPLFAGIFIGQEIGFTRPVILAMFAVAIIAFGAFIWIEQHTADPMLALSLFANKEFTISLFAGFLIFVTNFFFNVISPFYLENARGLSATTAGYMLMLFPIVQVIVAPLSGSLSDKIGPYVITLVGLLVILVVQIGYVTLSLTTPWLLVCVIIAVMGFGNGAFQSPNNTLVMSAVAPKDLGIAGGLNALARNMGMVVGISASTTVLYAAMSREAGRKVTTFVAGQPQLFINGMHVAFSVAVVMCTITVLLTAYRMITMRK</sequence>
<evidence type="ECO:0000256" key="3">
    <source>
        <dbReference type="ARBA" id="ARBA00022692"/>
    </source>
</evidence>
<dbReference type="PANTHER" id="PTHR42718:SF9">
    <property type="entry name" value="MAJOR FACILITATOR SUPERFAMILY MULTIDRUG TRANSPORTER MFSC"/>
    <property type="match status" value="1"/>
</dbReference>
<dbReference type="InterPro" id="IPR036259">
    <property type="entry name" value="MFS_trans_sf"/>
</dbReference>
<feature type="transmembrane region" description="Helical" evidence="6">
    <location>
        <begin position="252"/>
        <end position="274"/>
    </location>
</feature>
<feature type="transmembrane region" description="Helical" evidence="6">
    <location>
        <begin position="194"/>
        <end position="215"/>
    </location>
</feature>
<evidence type="ECO:0000256" key="2">
    <source>
        <dbReference type="ARBA" id="ARBA00022448"/>
    </source>
</evidence>
<dbReference type="GO" id="GO:0005886">
    <property type="term" value="C:plasma membrane"/>
    <property type="evidence" value="ECO:0007669"/>
    <property type="project" value="UniProtKB-SubCell"/>
</dbReference>
<evidence type="ECO:0000313" key="8">
    <source>
        <dbReference type="EMBL" id="KRN25566.1"/>
    </source>
</evidence>
<evidence type="ECO:0000313" key="9">
    <source>
        <dbReference type="Proteomes" id="UP000050865"/>
    </source>
</evidence>
<keyword evidence="5 6" id="KW-0472">Membrane</keyword>
<reference evidence="8 9" key="1">
    <citation type="journal article" date="2015" name="Genome Announc.">
        <title>Expanding the biotechnology potential of lactobacilli through comparative genomics of 213 strains and associated genera.</title>
        <authorList>
            <person name="Sun Z."/>
            <person name="Harris H.M."/>
            <person name="McCann A."/>
            <person name="Guo C."/>
            <person name="Argimon S."/>
            <person name="Zhang W."/>
            <person name="Yang X."/>
            <person name="Jeffery I.B."/>
            <person name="Cooney J.C."/>
            <person name="Kagawa T.F."/>
            <person name="Liu W."/>
            <person name="Song Y."/>
            <person name="Salvetti E."/>
            <person name="Wrobel A."/>
            <person name="Rasinkangas P."/>
            <person name="Parkhill J."/>
            <person name="Rea M.C."/>
            <person name="O'Sullivan O."/>
            <person name="Ritari J."/>
            <person name="Douillard F.P."/>
            <person name="Paul Ross R."/>
            <person name="Yang R."/>
            <person name="Briner A.E."/>
            <person name="Felis G.E."/>
            <person name="de Vos W.M."/>
            <person name="Barrangou R."/>
            <person name="Klaenhammer T.R."/>
            <person name="Caufield P.W."/>
            <person name="Cui Y."/>
            <person name="Zhang H."/>
            <person name="O'Toole P.W."/>
        </authorList>
    </citation>
    <scope>NUCLEOTIDE SEQUENCE [LARGE SCALE GENOMIC DNA]</scope>
    <source>
        <strain evidence="8 9">DSM 22697</strain>
    </source>
</reference>
<evidence type="ECO:0000256" key="5">
    <source>
        <dbReference type="ARBA" id="ARBA00023136"/>
    </source>
</evidence>
<dbReference type="PROSITE" id="PS50850">
    <property type="entry name" value="MFS"/>
    <property type="match status" value="1"/>
</dbReference>
<dbReference type="Gene3D" id="1.20.1720.10">
    <property type="entry name" value="Multidrug resistance protein D"/>
    <property type="match status" value="1"/>
</dbReference>
<organism evidence="8 9">
    <name type="scientific">Lacticaseibacillus camelliae DSM 22697 = JCM 13995</name>
    <dbReference type="NCBI Taxonomy" id="1423730"/>
    <lineage>
        <taxon>Bacteria</taxon>
        <taxon>Bacillati</taxon>
        <taxon>Bacillota</taxon>
        <taxon>Bacilli</taxon>
        <taxon>Lactobacillales</taxon>
        <taxon>Lactobacillaceae</taxon>
        <taxon>Lacticaseibacillus</taxon>
    </lineage>
</organism>
<protein>
    <recommendedName>
        <fullName evidence="7">Major facilitator superfamily (MFS) profile domain-containing protein</fullName>
    </recommendedName>
</protein>
<feature type="transmembrane region" description="Helical" evidence="6">
    <location>
        <begin position="466"/>
        <end position="490"/>
    </location>
</feature>
<feature type="transmembrane region" description="Helical" evidence="6">
    <location>
        <begin position="113"/>
        <end position="136"/>
    </location>
</feature>
<dbReference type="Pfam" id="PF07690">
    <property type="entry name" value="MFS_1"/>
    <property type="match status" value="1"/>
</dbReference>
<dbReference type="Proteomes" id="UP000050865">
    <property type="component" value="Unassembled WGS sequence"/>
</dbReference>
<dbReference type="STRING" id="1423730.FC75_GL000296"/>
<name>A0A0R2FBQ1_9LACO</name>
<keyword evidence="3 6" id="KW-0812">Transmembrane</keyword>
<dbReference type="AlphaFoldDB" id="A0A0R2FBQ1"/>
<feature type="transmembrane region" description="Helical" evidence="6">
    <location>
        <begin position="383"/>
        <end position="400"/>
    </location>
</feature>
<dbReference type="PANTHER" id="PTHR42718">
    <property type="entry name" value="MAJOR FACILITATOR SUPERFAMILY MULTIDRUG TRANSPORTER MFSC"/>
    <property type="match status" value="1"/>
</dbReference>
<feature type="transmembrane region" description="Helical" evidence="6">
    <location>
        <begin position="164"/>
        <end position="188"/>
    </location>
</feature>
<feature type="transmembrane region" description="Helical" evidence="6">
    <location>
        <begin position="295"/>
        <end position="317"/>
    </location>
</feature>
<evidence type="ECO:0000256" key="6">
    <source>
        <dbReference type="SAM" id="Phobius"/>
    </source>
</evidence>
<accession>A0A0R2FBQ1</accession>
<dbReference type="SUPFAM" id="SSF103473">
    <property type="entry name" value="MFS general substrate transporter"/>
    <property type="match status" value="1"/>
</dbReference>
<proteinExistence type="predicted"/>
<feature type="transmembrane region" description="Helical" evidence="6">
    <location>
        <begin position="357"/>
        <end position="377"/>
    </location>
</feature>
<evidence type="ECO:0000259" key="7">
    <source>
        <dbReference type="PROSITE" id="PS50850"/>
    </source>
</evidence>
<feature type="transmembrane region" description="Helical" evidence="6">
    <location>
        <begin position="74"/>
        <end position="93"/>
    </location>
</feature>
<keyword evidence="4 6" id="KW-1133">Transmembrane helix</keyword>
<dbReference type="CDD" id="cd17321">
    <property type="entry name" value="MFS_MMR_MDR_like"/>
    <property type="match status" value="1"/>
</dbReference>
<dbReference type="PATRIC" id="fig|1423730.4.peg.312"/>
<feature type="transmembrane region" description="Helical" evidence="6">
    <location>
        <begin position="227"/>
        <end position="246"/>
    </location>
</feature>
<feature type="transmembrane region" description="Helical" evidence="6">
    <location>
        <begin position="329"/>
        <end position="350"/>
    </location>
</feature>
<dbReference type="InterPro" id="IPR020846">
    <property type="entry name" value="MFS_dom"/>
</dbReference>
<feature type="domain" description="Major facilitator superfamily (MFS) profile" evidence="7">
    <location>
        <begin position="40"/>
        <end position="496"/>
    </location>
</feature>
<dbReference type="PRINTS" id="PR01036">
    <property type="entry name" value="TCRTETB"/>
</dbReference>
<comment type="caution">
    <text evidence="8">The sequence shown here is derived from an EMBL/GenBank/DDBJ whole genome shotgun (WGS) entry which is preliminary data.</text>
</comment>
<dbReference type="Gene3D" id="1.20.1250.20">
    <property type="entry name" value="MFS general substrate transporter like domains"/>
    <property type="match status" value="1"/>
</dbReference>
<feature type="transmembrane region" description="Helical" evidence="6">
    <location>
        <begin position="38"/>
        <end position="62"/>
    </location>
</feature>
<keyword evidence="2" id="KW-0813">Transport</keyword>
<comment type="subcellular location">
    <subcellularLocation>
        <location evidence="1">Cell membrane</location>
        <topology evidence="1">Multi-pass membrane protein</topology>
    </subcellularLocation>
</comment>